<accession>A0A2D4KSJ6</accession>
<protein>
    <submittedName>
        <fullName evidence="2">Uncharacterized protein</fullName>
    </submittedName>
</protein>
<proteinExistence type="predicted"/>
<evidence type="ECO:0000313" key="2">
    <source>
        <dbReference type="EMBL" id="LAB11668.1"/>
    </source>
</evidence>
<keyword evidence="1" id="KW-0472">Membrane</keyword>
<name>A0A2D4KSJ6_9SAUR</name>
<reference evidence="2" key="1">
    <citation type="submission" date="2017-07" db="EMBL/GenBank/DDBJ databases">
        <authorList>
            <person name="Mikheyev A."/>
            <person name="Grau M."/>
        </authorList>
    </citation>
    <scope>NUCLEOTIDE SEQUENCE</scope>
    <source>
        <tissue evidence="2">Venom_gland</tissue>
    </source>
</reference>
<keyword evidence="1" id="KW-0812">Transmembrane</keyword>
<keyword evidence="1" id="KW-1133">Transmembrane helix</keyword>
<dbReference type="AlphaFoldDB" id="A0A2D4KSJ6"/>
<feature type="transmembrane region" description="Helical" evidence="1">
    <location>
        <begin position="68"/>
        <end position="87"/>
    </location>
</feature>
<dbReference type="EMBL" id="IACL01089716">
    <property type="protein sequence ID" value="LAB11668.1"/>
    <property type="molecule type" value="Transcribed_RNA"/>
</dbReference>
<evidence type="ECO:0000256" key="1">
    <source>
        <dbReference type="SAM" id="Phobius"/>
    </source>
</evidence>
<reference evidence="2" key="2">
    <citation type="submission" date="2017-11" db="EMBL/GenBank/DDBJ databases">
        <title>Coralsnake Venomics: Analyses of Venom Gland Transcriptomes and Proteomes of Six Brazilian Taxa.</title>
        <authorList>
            <person name="Aird S.D."/>
            <person name="Jorge da Silva N."/>
            <person name="Qiu L."/>
            <person name="Villar-Briones A."/>
            <person name="Aparecida-Saddi V."/>
            <person name="Campos-Telles M.P."/>
            <person name="Grau M."/>
            <person name="Mikheyev A.S."/>
        </authorList>
    </citation>
    <scope>NUCLEOTIDE SEQUENCE</scope>
    <source>
        <tissue evidence="2">Venom_gland</tissue>
    </source>
</reference>
<sequence length="101" mass="11525">MTCNKSLRKTKPVGGEGGWVWGAEEGAIKREEKQSDRILLKMYCLAKGKIVAVSFGFGKFKQCQKEGFRVLSTHYFIIIIIFSHFWIQLSPLKYLAISHSL</sequence>
<organism evidence="2">
    <name type="scientific">Micrurus paraensis</name>
    <dbReference type="NCBI Taxonomy" id="1970185"/>
    <lineage>
        <taxon>Eukaryota</taxon>
        <taxon>Metazoa</taxon>
        <taxon>Chordata</taxon>
        <taxon>Craniata</taxon>
        <taxon>Vertebrata</taxon>
        <taxon>Euteleostomi</taxon>
        <taxon>Lepidosauria</taxon>
        <taxon>Squamata</taxon>
        <taxon>Bifurcata</taxon>
        <taxon>Unidentata</taxon>
        <taxon>Episquamata</taxon>
        <taxon>Toxicofera</taxon>
        <taxon>Serpentes</taxon>
        <taxon>Colubroidea</taxon>
        <taxon>Elapidae</taxon>
        <taxon>Elapinae</taxon>
        <taxon>Micrurus</taxon>
    </lineage>
</organism>